<dbReference type="AlphaFoldDB" id="A0A0X3P1D3"/>
<protein>
    <submittedName>
        <fullName evidence="1">Uncharacterized protein</fullName>
    </submittedName>
</protein>
<reference evidence="1" key="1">
    <citation type="submission" date="2016-01" db="EMBL/GenBank/DDBJ databases">
        <title>Reference transcriptome for the parasite Schistocephalus solidus: insights into the molecular evolution of parasitism.</title>
        <authorList>
            <person name="Hebert F.O."/>
            <person name="Grambauer S."/>
            <person name="Barber I."/>
            <person name="Landry C.R."/>
            <person name="Aubin-Horth N."/>
        </authorList>
    </citation>
    <scope>NUCLEOTIDE SEQUENCE</scope>
</reference>
<accession>A0A0X3P1D3</accession>
<organism evidence="1">
    <name type="scientific">Schistocephalus solidus</name>
    <name type="common">Tapeworm</name>
    <dbReference type="NCBI Taxonomy" id="70667"/>
    <lineage>
        <taxon>Eukaryota</taxon>
        <taxon>Metazoa</taxon>
        <taxon>Spiralia</taxon>
        <taxon>Lophotrochozoa</taxon>
        <taxon>Platyhelminthes</taxon>
        <taxon>Cestoda</taxon>
        <taxon>Eucestoda</taxon>
        <taxon>Diphyllobothriidea</taxon>
        <taxon>Diphyllobothriidae</taxon>
        <taxon>Schistocephalus</taxon>
    </lineage>
</organism>
<gene>
    <name evidence="1" type="ORF">TR114500</name>
</gene>
<feature type="non-terminal residue" evidence="1">
    <location>
        <position position="1"/>
    </location>
</feature>
<evidence type="ECO:0000313" key="1">
    <source>
        <dbReference type="EMBL" id="JAP45675.1"/>
    </source>
</evidence>
<proteinExistence type="predicted"/>
<name>A0A0X3P1D3_SCHSO</name>
<sequence length="102" mass="11446">KKFGLKLSQINGDSVIGSGEKLGLIQKVGASLTHPTRPRRDSSARETFMRIPEKVVSGKRGRGVGGWGNEKVEVTLRWRSTALYHQKRYTKTQQRKQNLIVG</sequence>
<dbReference type="EMBL" id="GEEE01017550">
    <property type="protein sequence ID" value="JAP45675.1"/>
    <property type="molecule type" value="Transcribed_RNA"/>
</dbReference>